<proteinExistence type="predicted"/>
<dbReference type="EMBL" id="FZMP01000244">
    <property type="protein sequence ID" value="SNQ62864.1"/>
    <property type="molecule type" value="Genomic_DNA"/>
</dbReference>
<dbReference type="OrthoDB" id="376558at2157"/>
<name>A0A284VU83_9EURY</name>
<reference evidence="2" key="1">
    <citation type="submission" date="2017-06" db="EMBL/GenBank/DDBJ databases">
        <authorList>
            <person name="Cremers G."/>
        </authorList>
    </citation>
    <scope>NUCLEOTIDE SEQUENCE [LARGE SCALE GENOMIC DNA]</scope>
</reference>
<dbReference type="Proteomes" id="UP000218615">
    <property type="component" value="Unassembled WGS sequence"/>
</dbReference>
<dbReference type="AlphaFoldDB" id="A0A284VU83"/>
<evidence type="ECO:0000313" key="1">
    <source>
        <dbReference type="EMBL" id="SNQ62864.1"/>
    </source>
</evidence>
<keyword evidence="2" id="KW-1185">Reference proteome</keyword>
<evidence type="ECO:0000313" key="2">
    <source>
        <dbReference type="Proteomes" id="UP000218615"/>
    </source>
</evidence>
<sequence>MIFKEDCADFGYSKDDITEPGVEHRRYMNIPNCRIHKMSLCGCSENCSYYSGNVLAVPEGKGLLPFPG</sequence>
<gene>
    <name evidence="1" type="ORF">MNV_930004</name>
</gene>
<accession>A0A284VU83</accession>
<protein>
    <submittedName>
        <fullName evidence="1">Uncharacterized protein</fullName>
    </submittedName>
</protein>
<dbReference type="RefSeq" id="WP_143311906.1">
    <property type="nucleotide sequence ID" value="NZ_FZMP01000244.1"/>
</dbReference>
<organism evidence="1 2">
    <name type="scientific">Candidatus Methanoperedens nitratireducens</name>
    <dbReference type="NCBI Taxonomy" id="1392998"/>
    <lineage>
        <taxon>Archaea</taxon>
        <taxon>Methanobacteriati</taxon>
        <taxon>Methanobacteriota</taxon>
        <taxon>Stenosarchaea group</taxon>
        <taxon>Methanomicrobia</taxon>
        <taxon>Methanosarcinales</taxon>
        <taxon>ANME-2 cluster</taxon>
        <taxon>Candidatus Methanoperedentaceae</taxon>
        <taxon>Candidatus Methanoperedens</taxon>
    </lineage>
</organism>